<dbReference type="Proteomes" id="UP001372834">
    <property type="component" value="Unassembled WGS sequence"/>
</dbReference>
<name>A0AAN8SKG4_POLSC</name>
<sequence>MEKKKIKFLKRLKKEAFTKAIGRYAQDHKIILRRRRKIRSPGEREGKFALVQVLLGKIVAVDVDNTKK</sequence>
<proteinExistence type="predicted"/>
<evidence type="ECO:0000313" key="2">
    <source>
        <dbReference type="Proteomes" id="UP001372834"/>
    </source>
</evidence>
<protein>
    <submittedName>
        <fullName evidence="1">Uncharacterized protein</fullName>
    </submittedName>
</protein>
<reference evidence="1 2" key="1">
    <citation type="submission" date="2023-10" db="EMBL/GenBank/DDBJ databases">
        <title>Genomes of two closely related lineages of the louse Polyplax serrata with different host specificities.</title>
        <authorList>
            <person name="Martinu J."/>
            <person name="Tarabai H."/>
            <person name="Stefka J."/>
            <person name="Hypsa V."/>
        </authorList>
    </citation>
    <scope>NUCLEOTIDE SEQUENCE [LARGE SCALE GENOMIC DNA]</scope>
    <source>
        <strain evidence="1">HR10_N</strain>
    </source>
</reference>
<organism evidence="1 2">
    <name type="scientific">Polyplax serrata</name>
    <name type="common">Common mouse louse</name>
    <dbReference type="NCBI Taxonomy" id="468196"/>
    <lineage>
        <taxon>Eukaryota</taxon>
        <taxon>Metazoa</taxon>
        <taxon>Ecdysozoa</taxon>
        <taxon>Arthropoda</taxon>
        <taxon>Hexapoda</taxon>
        <taxon>Insecta</taxon>
        <taxon>Pterygota</taxon>
        <taxon>Neoptera</taxon>
        <taxon>Paraneoptera</taxon>
        <taxon>Psocodea</taxon>
        <taxon>Troctomorpha</taxon>
        <taxon>Phthiraptera</taxon>
        <taxon>Anoplura</taxon>
        <taxon>Polyplacidae</taxon>
        <taxon>Polyplax</taxon>
    </lineage>
</organism>
<comment type="caution">
    <text evidence="1">The sequence shown here is derived from an EMBL/GenBank/DDBJ whole genome shotgun (WGS) entry which is preliminary data.</text>
</comment>
<dbReference type="AlphaFoldDB" id="A0AAN8SKG4"/>
<evidence type="ECO:0000313" key="1">
    <source>
        <dbReference type="EMBL" id="KAK6645620.1"/>
    </source>
</evidence>
<dbReference type="EMBL" id="JAWJWE010000001">
    <property type="protein sequence ID" value="KAK6645620.1"/>
    <property type="molecule type" value="Genomic_DNA"/>
</dbReference>
<gene>
    <name evidence="1" type="ORF">RUM43_001900</name>
</gene>
<accession>A0AAN8SKG4</accession>